<evidence type="ECO:0008006" key="9">
    <source>
        <dbReference type="Google" id="ProtNLM"/>
    </source>
</evidence>
<dbReference type="PRINTS" id="PR00196">
    <property type="entry name" value="ANNEXIN"/>
</dbReference>
<protein>
    <recommendedName>
        <fullName evidence="9">Annexin</fullName>
    </recommendedName>
</protein>
<evidence type="ECO:0000256" key="4">
    <source>
        <dbReference type="ARBA" id="ARBA00023216"/>
    </source>
</evidence>
<dbReference type="GO" id="GO:0001786">
    <property type="term" value="F:phosphatidylserine binding"/>
    <property type="evidence" value="ECO:0007669"/>
    <property type="project" value="TreeGrafter"/>
</dbReference>
<evidence type="ECO:0000256" key="6">
    <source>
        <dbReference type="PIRSR" id="PIRSR609118-1"/>
    </source>
</evidence>
<dbReference type="SUPFAM" id="SSF47874">
    <property type="entry name" value="Annexin"/>
    <property type="match status" value="1"/>
</dbReference>
<dbReference type="GO" id="GO:0009414">
    <property type="term" value="P:response to water deprivation"/>
    <property type="evidence" value="ECO:0007669"/>
    <property type="project" value="TreeGrafter"/>
</dbReference>
<dbReference type="Gene3D" id="3.10.310.10">
    <property type="entry name" value="Diaminopimelate Epimerase, Chain A, domain 1"/>
    <property type="match status" value="1"/>
</dbReference>
<evidence type="ECO:0000256" key="5">
    <source>
        <dbReference type="ARBA" id="ARBA00023302"/>
    </source>
</evidence>
<dbReference type="Gene3D" id="1.10.220.10">
    <property type="entry name" value="Annexin"/>
    <property type="match status" value="3"/>
</dbReference>
<dbReference type="InterPro" id="IPR001464">
    <property type="entry name" value="Annexin"/>
</dbReference>
<dbReference type="InterPro" id="IPR009118">
    <property type="entry name" value="AnnexinD_plant"/>
</dbReference>
<keyword evidence="8" id="KW-1185">Reference proteome</keyword>
<dbReference type="SMART" id="SM00335">
    <property type="entry name" value="ANX"/>
    <property type="match status" value="3"/>
</dbReference>
<dbReference type="InterPro" id="IPR018502">
    <property type="entry name" value="Annexin_repeat"/>
</dbReference>
<dbReference type="SUPFAM" id="SSF54506">
    <property type="entry name" value="Diaminopimelate epimerase-like"/>
    <property type="match status" value="1"/>
</dbReference>
<evidence type="ECO:0000256" key="1">
    <source>
        <dbReference type="ARBA" id="ARBA00022723"/>
    </source>
</evidence>
<keyword evidence="4" id="KW-0041">Annexin</keyword>
<comment type="caution">
    <text evidence="7">The sequence shown here is derived from an EMBL/GenBank/DDBJ whole genome shotgun (WGS) entry which is preliminary data.</text>
</comment>
<dbReference type="PANTHER" id="PTHR10502">
    <property type="entry name" value="ANNEXIN"/>
    <property type="match status" value="1"/>
</dbReference>
<dbReference type="InterPro" id="IPR003719">
    <property type="entry name" value="Phenazine_PhzF-like"/>
</dbReference>
<dbReference type="PRINTS" id="PR01814">
    <property type="entry name" value="ANNEXINPLANT"/>
</dbReference>
<evidence type="ECO:0000313" key="8">
    <source>
        <dbReference type="Proteomes" id="UP001415857"/>
    </source>
</evidence>
<evidence type="ECO:0000313" key="7">
    <source>
        <dbReference type="EMBL" id="KAK9287428.1"/>
    </source>
</evidence>
<accession>A0AAP0S0F3</accession>
<name>A0AAP0S0F3_LIQFO</name>
<dbReference type="GO" id="GO:0005737">
    <property type="term" value="C:cytoplasm"/>
    <property type="evidence" value="ECO:0007669"/>
    <property type="project" value="TreeGrafter"/>
</dbReference>
<gene>
    <name evidence="7" type="ORF">L1049_015849</name>
</gene>
<keyword evidence="1 6" id="KW-0479">Metal-binding</keyword>
<feature type="binding site" evidence="6">
    <location>
        <position position="328"/>
    </location>
    <ligand>
        <name>Ca(2+)</name>
        <dbReference type="ChEBI" id="CHEBI:29108"/>
        <label>1</label>
    </ligand>
</feature>
<feature type="binding site" evidence="6">
    <location>
        <position position="286"/>
    </location>
    <ligand>
        <name>Ca(2+)</name>
        <dbReference type="ChEBI" id="CHEBI:29108"/>
        <label>1</label>
    </ligand>
</feature>
<keyword evidence="2" id="KW-0677">Repeat</keyword>
<dbReference type="GO" id="GO:0005886">
    <property type="term" value="C:plasma membrane"/>
    <property type="evidence" value="ECO:0007669"/>
    <property type="project" value="TreeGrafter"/>
</dbReference>
<reference evidence="7 8" key="1">
    <citation type="journal article" date="2024" name="Plant J.">
        <title>Genome sequences and population genomics reveal climatic adaptation and genomic divergence between two closely related sweetgum species.</title>
        <authorList>
            <person name="Xu W.Q."/>
            <person name="Ren C.Q."/>
            <person name="Zhang X.Y."/>
            <person name="Comes H.P."/>
            <person name="Liu X.H."/>
            <person name="Li Y.G."/>
            <person name="Kettle C.J."/>
            <person name="Jalonen R."/>
            <person name="Gaisberger H."/>
            <person name="Ma Y.Z."/>
            <person name="Qiu Y.X."/>
        </authorList>
    </citation>
    <scope>NUCLEOTIDE SEQUENCE [LARGE SCALE GENOMIC DNA]</scope>
    <source>
        <strain evidence="7">Hangzhou</strain>
    </source>
</reference>
<feature type="binding site" evidence="6">
    <location>
        <position position="288"/>
    </location>
    <ligand>
        <name>Ca(2+)</name>
        <dbReference type="ChEBI" id="CHEBI:29108"/>
        <label>1</label>
    </ligand>
</feature>
<dbReference type="EMBL" id="JBBPBK010000004">
    <property type="protein sequence ID" value="KAK9287428.1"/>
    <property type="molecule type" value="Genomic_DNA"/>
</dbReference>
<dbReference type="PANTHER" id="PTHR10502:SF207">
    <property type="entry name" value="OS09G0368850 PROTEIN"/>
    <property type="match status" value="1"/>
</dbReference>
<dbReference type="GO" id="GO:0005509">
    <property type="term" value="F:calcium ion binding"/>
    <property type="evidence" value="ECO:0007669"/>
    <property type="project" value="InterPro"/>
</dbReference>
<dbReference type="GO" id="GO:0009408">
    <property type="term" value="P:response to heat"/>
    <property type="evidence" value="ECO:0007669"/>
    <property type="project" value="TreeGrafter"/>
</dbReference>
<dbReference type="GO" id="GO:0009409">
    <property type="term" value="P:response to cold"/>
    <property type="evidence" value="ECO:0007669"/>
    <property type="project" value="TreeGrafter"/>
</dbReference>
<dbReference type="Pfam" id="PF02567">
    <property type="entry name" value="PhzC-PhzF"/>
    <property type="match status" value="1"/>
</dbReference>
<evidence type="ECO:0000256" key="3">
    <source>
        <dbReference type="ARBA" id="ARBA00022837"/>
    </source>
</evidence>
<dbReference type="GO" id="GO:0003824">
    <property type="term" value="F:catalytic activity"/>
    <property type="evidence" value="ECO:0007669"/>
    <property type="project" value="InterPro"/>
</dbReference>
<keyword evidence="5" id="KW-0111">Calcium/phospholipid-binding</keyword>
<dbReference type="GO" id="GO:0009651">
    <property type="term" value="P:response to salt stress"/>
    <property type="evidence" value="ECO:0007669"/>
    <property type="project" value="TreeGrafter"/>
</dbReference>
<dbReference type="PROSITE" id="PS51897">
    <property type="entry name" value="ANNEXIN_2"/>
    <property type="match status" value="2"/>
</dbReference>
<organism evidence="7 8">
    <name type="scientific">Liquidambar formosana</name>
    <name type="common">Formosan gum</name>
    <dbReference type="NCBI Taxonomy" id="63359"/>
    <lineage>
        <taxon>Eukaryota</taxon>
        <taxon>Viridiplantae</taxon>
        <taxon>Streptophyta</taxon>
        <taxon>Embryophyta</taxon>
        <taxon>Tracheophyta</taxon>
        <taxon>Spermatophyta</taxon>
        <taxon>Magnoliopsida</taxon>
        <taxon>eudicotyledons</taxon>
        <taxon>Gunneridae</taxon>
        <taxon>Pentapetalae</taxon>
        <taxon>Saxifragales</taxon>
        <taxon>Altingiaceae</taxon>
        <taxon>Liquidambar</taxon>
    </lineage>
</organism>
<sequence>MEVSWHEKVKCCRKVMVHIGIEDMFSFPYILPLWTWLLLPPLPASFYLLSANESTGNTTVNNQKLAEILKGRNSHELKLIRQTYSALYGQDLLHLFSNTQRNNQFSRAAYLCMNEPQERDAEIMRNSLSGGRVNLSILIEIACTRLSSELQCIKQAYHSHYSCDIEQDVTLKVSGGFREILLAVLKSCRNCGGKADMSLAMCDAKTLYEAMESGKTMDQKTIISLISQRNTGQLKAILVSYKQLYGHEFSKALKGSKCGQFGKELRIIIRCIQHPEKFFAKQLRMKNGDAREILTRIVITRSGIDIKDINKAFAAKTGSSLDNLVRREFSNSKDKTNGIVADFLVGLIKDWTILFQLYLSVVLRCLVVGAVDAFTDSAFKGNPAAVCLLEEEGEEKWLQAVAREFNISNTCYLTRITESETHPYSPNGTLTPRFRLRWFTPGAEVGSFSV</sequence>
<proteinExistence type="predicted"/>
<dbReference type="Pfam" id="PF00191">
    <property type="entry name" value="Annexin"/>
    <property type="match status" value="2"/>
</dbReference>
<evidence type="ECO:0000256" key="2">
    <source>
        <dbReference type="ARBA" id="ARBA00022737"/>
    </source>
</evidence>
<keyword evidence="3 6" id="KW-0106">Calcium</keyword>
<dbReference type="AlphaFoldDB" id="A0AAP0S0F3"/>
<dbReference type="GO" id="GO:0005544">
    <property type="term" value="F:calcium-dependent phospholipid binding"/>
    <property type="evidence" value="ECO:0007669"/>
    <property type="project" value="UniProtKB-KW"/>
</dbReference>
<dbReference type="InterPro" id="IPR037104">
    <property type="entry name" value="Annexin_sf"/>
</dbReference>
<dbReference type="Proteomes" id="UP001415857">
    <property type="component" value="Unassembled WGS sequence"/>
</dbReference>